<dbReference type="SUPFAM" id="SSF47616">
    <property type="entry name" value="GST C-terminal domain-like"/>
    <property type="match status" value="1"/>
</dbReference>
<comment type="similarity">
    <text evidence="2">Belongs to the metaxin family.</text>
</comment>
<accession>M7BLD1</accession>
<dbReference type="Proteomes" id="UP000031443">
    <property type="component" value="Unassembled WGS sequence"/>
</dbReference>
<dbReference type="Pfam" id="PF17171">
    <property type="entry name" value="GST_C_6"/>
    <property type="match status" value="1"/>
</dbReference>
<dbReference type="Pfam" id="PF13837">
    <property type="entry name" value="Myb_DNA-bind_4"/>
    <property type="match status" value="1"/>
</dbReference>
<dbReference type="CDD" id="cd03212">
    <property type="entry name" value="GST_C_Metaxin1_3"/>
    <property type="match status" value="1"/>
</dbReference>
<gene>
    <name evidence="12" type="ORF">UY3_06305</name>
</gene>
<dbReference type="InterPro" id="IPR019564">
    <property type="entry name" value="Sam37/metaxin_N"/>
</dbReference>
<sequence>PVLISEDTVITQPAKILNFLRKQKYNADYELSAKQGADTLAYIALLEEKLLPAVLHTFWVEAENYCTVTKPWFASRIPFPLSLYLPGKMSREALNRILLMRGEPPLYSLSEVEAQIYRDAKECLNLLSNRLGTSQFFFGNMPTTLDAFVFGFLAPLYKVRFPRVQLQEHLKQLSNLCRFCDDILSGYFRLNVTAWRGLIASSQVTMADYHSKSSPAWSTAELLDLISIWGEKAVQSQLLLSHMNWDTYGHISRGLCEKCCDRDMLQCRAKIKVLRQVYHKVREANYRSGASPKTCQFYKELDAILCDDPTSIPKSPMDASEGMEAAEGVPNPEDQIIDEEVELEEGVQLPAGSPSGAGSHELFSTPEGSSQSQQLLSGEQEAGGETPGVELSVLRLQLCGASVDTLVDYSAAIGLREVSHNASSRLSGHRFELYCPSLK</sequence>
<keyword evidence="4" id="KW-1000">Mitochondrion outer membrane</keyword>
<comment type="subcellular location">
    <subcellularLocation>
        <location evidence="1">Mitochondrion outer membrane</location>
    </subcellularLocation>
</comment>
<evidence type="ECO:0000256" key="7">
    <source>
        <dbReference type="ARBA" id="ARBA00023136"/>
    </source>
</evidence>
<proteinExistence type="inferred from homology"/>
<evidence type="ECO:0000256" key="3">
    <source>
        <dbReference type="ARBA" id="ARBA00022448"/>
    </source>
</evidence>
<feature type="domain" description="Myb/SANT-like DNA-binding" evidence="10">
    <location>
        <begin position="215"/>
        <end position="304"/>
    </location>
</feature>
<feature type="domain" description="Metaxin glutathione S-transferase" evidence="11">
    <location>
        <begin position="120"/>
        <end position="183"/>
    </location>
</feature>
<dbReference type="InterPro" id="IPR033468">
    <property type="entry name" value="Metaxin_GST"/>
</dbReference>
<dbReference type="InterPro" id="IPR050931">
    <property type="entry name" value="Mito_Protein_Transport_Metaxin"/>
</dbReference>
<evidence type="ECO:0000256" key="2">
    <source>
        <dbReference type="ARBA" id="ARBA00009170"/>
    </source>
</evidence>
<feature type="region of interest" description="Disordered" evidence="8">
    <location>
        <begin position="349"/>
        <end position="386"/>
    </location>
</feature>
<evidence type="ECO:0000256" key="1">
    <source>
        <dbReference type="ARBA" id="ARBA00004294"/>
    </source>
</evidence>
<reference evidence="13" key="1">
    <citation type="journal article" date="2013" name="Nat. Genet.">
        <title>The draft genomes of soft-shell turtle and green sea turtle yield insights into the development and evolution of the turtle-specific body plan.</title>
        <authorList>
            <person name="Wang Z."/>
            <person name="Pascual-Anaya J."/>
            <person name="Zadissa A."/>
            <person name="Li W."/>
            <person name="Niimura Y."/>
            <person name="Huang Z."/>
            <person name="Li C."/>
            <person name="White S."/>
            <person name="Xiong Z."/>
            <person name="Fang D."/>
            <person name="Wang B."/>
            <person name="Ming Y."/>
            <person name="Chen Y."/>
            <person name="Zheng Y."/>
            <person name="Kuraku S."/>
            <person name="Pignatelli M."/>
            <person name="Herrero J."/>
            <person name="Beal K."/>
            <person name="Nozawa M."/>
            <person name="Li Q."/>
            <person name="Wang J."/>
            <person name="Zhang H."/>
            <person name="Yu L."/>
            <person name="Shigenobu S."/>
            <person name="Wang J."/>
            <person name="Liu J."/>
            <person name="Flicek P."/>
            <person name="Searle S."/>
            <person name="Wang J."/>
            <person name="Kuratani S."/>
            <person name="Yin Y."/>
            <person name="Aken B."/>
            <person name="Zhang G."/>
            <person name="Irie N."/>
        </authorList>
    </citation>
    <scope>NUCLEOTIDE SEQUENCE [LARGE SCALE GENOMIC DNA]</scope>
</reference>
<dbReference type="PANTHER" id="PTHR12289">
    <property type="entry name" value="METAXIN RELATED"/>
    <property type="match status" value="1"/>
</dbReference>
<organism evidence="12 13">
    <name type="scientific">Chelonia mydas</name>
    <name type="common">Green sea-turtle</name>
    <name type="synonym">Chelonia agassizi</name>
    <dbReference type="NCBI Taxonomy" id="8469"/>
    <lineage>
        <taxon>Eukaryota</taxon>
        <taxon>Metazoa</taxon>
        <taxon>Chordata</taxon>
        <taxon>Craniata</taxon>
        <taxon>Vertebrata</taxon>
        <taxon>Euteleostomi</taxon>
        <taxon>Archelosauria</taxon>
        <taxon>Testudinata</taxon>
        <taxon>Testudines</taxon>
        <taxon>Cryptodira</taxon>
        <taxon>Durocryptodira</taxon>
        <taxon>Americhelydia</taxon>
        <taxon>Chelonioidea</taxon>
        <taxon>Cheloniidae</taxon>
        <taxon>Chelonia</taxon>
    </lineage>
</organism>
<dbReference type="EMBL" id="KB524804">
    <property type="protein sequence ID" value="EMP36540.1"/>
    <property type="molecule type" value="Genomic_DNA"/>
</dbReference>
<dbReference type="GO" id="GO:0015031">
    <property type="term" value="P:protein transport"/>
    <property type="evidence" value="ECO:0007669"/>
    <property type="project" value="UniProtKB-KW"/>
</dbReference>
<feature type="non-terminal residue" evidence="12">
    <location>
        <position position="1"/>
    </location>
</feature>
<keyword evidence="13" id="KW-1185">Reference proteome</keyword>
<dbReference type="PANTHER" id="PTHR12289:SF30">
    <property type="entry name" value="METAXIN-3"/>
    <property type="match status" value="1"/>
</dbReference>
<name>M7BLD1_CHEMY</name>
<dbReference type="Pfam" id="PF10568">
    <property type="entry name" value="Tom37"/>
    <property type="match status" value="1"/>
</dbReference>
<dbReference type="eggNOG" id="KOG3028">
    <property type="taxonomic scope" value="Eukaryota"/>
</dbReference>
<evidence type="ECO:0000259" key="10">
    <source>
        <dbReference type="Pfam" id="PF13837"/>
    </source>
</evidence>
<feature type="compositionally biased region" description="Low complexity" evidence="8">
    <location>
        <begin position="367"/>
        <end position="380"/>
    </location>
</feature>
<feature type="domain" description="Mitochondrial outer membrane transport complex Sam37/metaxin N-terminal" evidence="9">
    <location>
        <begin position="1"/>
        <end position="89"/>
    </location>
</feature>
<keyword evidence="7" id="KW-0472">Membrane</keyword>
<keyword evidence="5" id="KW-0653">Protein transport</keyword>
<protein>
    <submittedName>
        <fullName evidence="12">Metaxin-3</fullName>
    </submittedName>
</protein>
<dbReference type="GO" id="GO:0007005">
    <property type="term" value="P:mitochondrion organization"/>
    <property type="evidence" value="ECO:0007669"/>
    <property type="project" value="TreeGrafter"/>
</dbReference>
<evidence type="ECO:0000256" key="8">
    <source>
        <dbReference type="SAM" id="MobiDB-lite"/>
    </source>
</evidence>
<evidence type="ECO:0000256" key="6">
    <source>
        <dbReference type="ARBA" id="ARBA00023128"/>
    </source>
</evidence>
<keyword evidence="6" id="KW-0496">Mitochondrion</keyword>
<dbReference type="GO" id="GO:0001401">
    <property type="term" value="C:SAM complex"/>
    <property type="evidence" value="ECO:0007669"/>
    <property type="project" value="InterPro"/>
</dbReference>
<evidence type="ECO:0000313" key="13">
    <source>
        <dbReference type="Proteomes" id="UP000031443"/>
    </source>
</evidence>
<evidence type="ECO:0000256" key="4">
    <source>
        <dbReference type="ARBA" id="ARBA00022787"/>
    </source>
</evidence>
<keyword evidence="3" id="KW-0813">Transport</keyword>
<dbReference type="AlphaFoldDB" id="M7BLD1"/>
<feature type="region of interest" description="Disordered" evidence="8">
    <location>
        <begin position="309"/>
        <end position="329"/>
    </location>
</feature>
<evidence type="ECO:0000256" key="5">
    <source>
        <dbReference type="ARBA" id="ARBA00022927"/>
    </source>
</evidence>
<dbReference type="InterPro" id="IPR044822">
    <property type="entry name" value="Myb_DNA-bind_4"/>
</dbReference>
<evidence type="ECO:0000313" key="12">
    <source>
        <dbReference type="EMBL" id="EMP36540.1"/>
    </source>
</evidence>
<dbReference type="InterPro" id="IPR036282">
    <property type="entry name" value="Glutathione-S-Trfase_C_sf"/>
</dbReference>
<dbReference type="Gene3D" id="1.10.10.60">
    <property type="entry name" value="Homeodomain-like"/>
    <property type="match status" value="1"/>
</dbReference>
<evidence type="ECO:0000259" key="9">
    <source>
        <dbReference type="Pfam" id="PF10568"/>
    </source>
</evidence>
<evidence type="ECO:0000259" key="11">
    <source>
        <dbReference type="Pfam" id="PF17171"/>
    </source>
</evidence>
<dbReference type="STRING" id="8469.M7BLD1"/>